<dbReference type="PROSITE" id="PS01360">
    <property type="entry name" value="ZF_MYND_1"/>
    <property type="match status" value="1"/>
</dbReference>
<dbReference type="InterPro" id="IPR001214">
    <property type="entry name" value="SET_dom"/>
</dbReference>
<dbReference type="InterPro" id="IPR052097">
    <property type="entry name" value="SET-MYND_domain_protein"/>
</dbReference>
<organism evidence="9 10">
    <name type="scientific">Aphidius gifuensis</name>
    <name type="common">Parasitoid wasp</name>
    <dbReference type="NCBI Taxonomy" id="684658"/>
    <lineage>
        <taxon>Eukaryota</taxon>
        <taxon>Metazoa</taxon>
        <taxon>Ecdysozoa</taxon>
        <taxon>Arthropoda</taxon>
        <taxon>Hexapoda</taxon>
        <taxon>Insecta</taxon>
        <taxon>Pterygota</taxon>
        <taxon>Neoptera</taxon>
        <taxon>Endopterygota</taxon>
        <taxon>Hymenoptera</taxon>
        <taxon>Apocrita</taxon>
        <taxon>Ichneumonoidea</taxon>
        <taxon>Braconidae</taxon>
        <taxon>Aphidiinae</taxon>
        <taxon>Aphidius</taxon>
    </lineage>
</organism>
<dbReference type="OrthoDB" id="7770870at2759"/>
<evidence type="ECO:0000313" key="9">
    <source>
        <dbReference type="EMBL" id="KAF7995913.1"/>
    </source>
</evidence>
<dbReference type="GO" id="GO:0005634">
    <property type="term" value="C:nucleus"/>
    <property type="evidence" value="ECO:0007669"/>
    <property type="project" value="TreeGrafter"/>
</dbReference>
<dbReference type="AlphaFoldDB" id="A0A835CW20"/>
<dbReference type="Proteomes" id="UP000639338">
    <property type="component" value="Unassembled WGS sequence"/>
</dbReference>
<keyword evidence="4" id="KW-0479">Metal-binding</keyword>
<sequence length="624" mass="71818">MIINYPSDDVKITANKQLAKKKTFKDKFEVAWNSSAPYIEINRDKLNKTVGHSMLWREIGNKEYTTAKNKDYLRKSIEAYTKSIAFAPLGSSELSLAYANRSAVLFKARLYEDCLLDIERSLKAGYPDKLKTKLFLRQSLCFKALKPNSGLEPGISMANAIQWLPNLKKYNPKYNIIKEYPKMINELKEPREIIKFIPEIKNDNTIIVGASDAIELKKTNENNQHVVATRDIKTGEFIYISEPFAVIGCYKFRFTNCWHCCRPTWAGIPCDNCPNTIYCSVICKKKAWDSYHNIECLILEQLLELYEKNRINFLVVNFFLKILNSAGGLLELKKRIDNIDSIKNLLCKEFIFTNGILDVNTIDNFHLLDYYEPTPDECIFEVALVAVLFVKLLDQKTDILGKKTPSKDLIQNKNEKILISGEIFLRYIMIAYRNSQSFVETAPGCVVVWSAAIIPFYKILKNSCDPNVDFTHVGSNVGYYACKPIKQGEPIQISSSRATGSYHLIPKIDRYKRLGCSADNPQPCKCTACLGNWSIVTFLPSYKSMILPTRIKEELNFMRMRLAVWQKLICHGDSKQLLTIKDDLNRMNDMFYQYITVPCREISELHLSLKAFYSRLHTIHDTYE</sequence>
<dbReference type="GO" id="GO:0008757">
    <property type="term" value="F:S-adenosylmethionine-dependent methyltransferase activity"/>
    <property type="evidence" value="ECO:0007669"/>
    <property type="project" value="UniProtKB-ARBA"/>
</dbReference>
<dbReference type="SUPFAM" id="SSF48452">
    <property type="entry name" value="TPR-like"/>
    <property type="match status" value="1"/>
</dbReference>
<dbReference type="Pfam" id="PF00856">
    <property type="entry name" value="SET"/>
    <property type="match status" value="1"/>
</dbReference>
<comment type="caution">
    <text evidence="9">The sequence shown here is derived from an EMBL/GenBank/DDBJ whole genome shotgun (WGS) entry which is preliminary data.</text>
</comment>
<dbReference type="GO" id="GO:0008270">
    <property type="term" value="F:zinc ion binding"/>
    <property type="evidence" value="ECO:0007669"/>
    <property type="project" value="UniProtKB-KW"/>
</dbReference>
<keyword evidence="5 7" id="KW-0863">Zinc-finger</keyword>
<evidence type="ECO:0000256" key="5">
    <source>
        <dbReference type="ARBA" id="ARBA00022771"/>
    </source>
</evidence>
<evidence type="ECO:0000256" key="1">
    <source>
        <dbReference type="ARBA" id="ARBA00022603"/>
    </source>
</evidence>
<dbReference type="InterPro" id="IPR046341">
    <property type="entry name" value="SET_dom_sf"/>
</dbReference>
<dbReference type="PANTHER" id="PTHR46165:SF2">
    <property type="entry name" value="SET AND MYND DOMAIN-CONTAINING PROTEIN 4"/>
    <property type="match status" value="1"/>
</dbReference>
<name>A0A835CW20_APHGI</name>
<dbReference type="Gene3D" id="2.170.270.10">
    <property type="entry name" value="SET domain"/>
    <property type="match status" value="1"/>
</dbReference>
<dbReference type="GO" id="GO:0032259">
    <property type="term" value="P:methylation"/>
    <property type="evidence" value="ECO:0007669"/>
    <property type="project" value="UniProtKB-KW"/>
</dbReference>
<accession>A0A835CW20</accession>
<gene>
    <name evidence="9" type="ORF">HCN44_007020</name>
</gene>
<evidence type="ECO:0000256" key="4">
    <source>
        <dbReference type="ARBA" id="ARBA00022723"/>
    </source>
</evidence>
<keyword evidence="10" id="KW-1185">Reference proteome</keyword>
<dbReference type="GO" id="GO:0008170">
    <property type="term" value="F:N-methyltransferase activity"/>
    <property type="evidence" value="ECO:0007669"/>
    <property type="project" value="UniProtKB-ARBA"/>
</dbReference>
<evidence type="ECO:0000259" key="8">
    <source>
        <dbReference type="PROSITE" id="PS50865"/>
    </source>
</evidence>
<dbReference type="Gene3D" id="1.25.40.10">
    <property type="entry name" value="Tetratricopeptide repeat domain"/>
    <property type="match status" value="1"/>
</dbReference>
<keyword evidence="3" id="KW-0949">S-adenosyl-L-methionine</keyword>
<keyword evidence="6" id="KW-0862">Zinc</keyword>
<dbReference type="SUPFAM" id="SSF144232">
    <property type="entry name" value="HIT/MYND zinc finger-like"/>
    <property type="match status" value="1"/>
</dbReference>
<dbReference type="GO" id="GO:0008276">
    <property type="term" value="F:protein methyltransferase activity"/>
    <property type="evidence" value="ECO:0007669"/>
    <property type="project" value="UniProtKB-ARBA"/>
</dbReference>
<dbReference type="PANTHER" id="PTHR46165">
    <property type="entry name" value="SET AND MYND DOMAIN-CONTAINING PROTEIN 4"/>
    <property type="match status" value="1"/>
</dbReference>
<evidence type="ECO:0000256" key="3">
    <source>
        <dbReference type="ARBA" id="ARBA00022691"/>
    </source>
</evidence>
<dbReference type="EMBL" id="JACMRX010000002">
    <property type="protein sequence ID" value="KAF7995913.1"/>
    <property type="molecule type" value="Genomic_DNA"/>
</dbReference>
<dbReference type="GO" id="GO:0005737">
    <property type="term" value="C:cytoplasm"/>
    <property type="evidence" value="ECO:0007669"/>
    <property type="project" value="TreeGrafter"/>
</dbReference>
<dbReference type="InterPro" id="IPR002893">
    <property type="entry name" value="Znf_MYND"/>
</dbReference>
<reference evidence="9 10" key="1">
    <citation type="submission" date="2020-08" db="EMBL/GenBank/DDBJ databases">
        <title>Aphidius gifuensis genome sequencing and assembly.</title>
        <authorList>
            <person name="Du Z."/>
        </authorList>
    </citation>
    <scope>NUCLEOTIDE SEQUENCE [LARGE SCALE GENOMIC DNA]</scope>
    <source>
        <strain evidence="9">YNYX2018</strain>
        <tissue evidence="9">Adults</tissue>
    </source>
</reference>
<evidence type="ECO:0000313" key="10">
    <source>
        <dbReference type="Proteomes" id="UP000639338"/>
    </source>
</evidence>
<dbReference type="SUPFAM" id="SSF82199">
    <property type="entry name" value="SET domain"/>
    <property type="match status" value="1"/>
</dbReference>
<feature type="domain" description="MYND-type" evidence="8">
    <location>
        <begin position="257"/>
        <end position="296"/>
    </location>
</feature>
<evidence type="ECO:0000256" key="7">
    <source>
        <dbReference type="PROSITE-ProRule" id="PRU00134"/>
    </source>
</evidence>
<evidence type="ECO:0000256" key="6">
    <source>
        <dbReference type="ARBA" id="ARBA00022833"/>
    </source>
</evidence>
<keyword evidence="1" id="KW-0489">Methyltransferase</keyword>
<dbReference type="InterPro" id="IPR011990">
    <property type="entry name" value="TPR-like_helical_dom_sf"/>
</dbReference>
<protein>
    <recommendedName>
        <fullName evidence="8">MYND-type domain-containing protein</fullName>
    </recommendedName>
</protein>
<dbReference type="PROSITE" id="PS50865">
    <property type="entry name" value="ZF_MYND_2"/>
    <property type="match status" value="1"/>
</dbReference>
<evidence type="ECO:0000256" key="2">
    <source>
        <dbReference type="ARBA" id="ARBA00022679"/>
    </source>
</evidence>
<dbReference type="GO" id="GO:0042826">
    <property type="term" value="F:histone deacetylase binding"/>
    <property type="evidence" value="ECO:0007669"/>
    <property type="project" value="TreeGrafter"/>
</dbReference>
<proteinExistence type="predicted"/>
<keyword evidence="2" id="KW-0808">Transferase</keyword>